<name>E6MII8_9FIRM</name>
<reference evidence="2 3" key="1">
    <citation type="submission" date="2010-12" db="EMBL/GenBank/DDBJ databases">
        <authorList>
            <person name="Muzny D."/>
            <person name="Qin X."/>
            <person name="Deng J."/>
            <person name="Jiang H."/>
            <person name="Liu Y."/>
            <person name="Qu J."/>
            <person name="Song X.-Z."/>
            <person name="Zhang L."/>
            <person name="Thornton R."/>
            <person name="Coyle M."/>
            <person name="Francisco L."/>
            <person name="Jackson L."/>
            <person name="Javaid M."/>
            <person name="Korchina V."/>
            <person name="Kovar C."/>
            <person name="Mata R."/>
            <person name="Mathew T."/>
            <person name="Ngo R."/>
            <person name="Nguyen L."/>
            <person name="Nguyen N."/>
            <person name="Okwuonu G."/>
            <person name="Ongeri F."/>
            <person name="Pham C."/>
            <person name="Simmons D."/>
            <person name="Wilczek-Boney K."/>
            <person name="Hale W."/>
            <person name="Jakkamsetti A."/>
            <person name="Pham P."/>
            <person name="Ruth R."/>
            <person name="San Lucas F."/>
            <person name="Warren J."/>
            <person name="Zhang J."/>
            <person name="Zhao Z."/>
            <person name="Zhou C."/>
            <person name="Zhu D."/>
            <person name="Lee S."/>
            <person name="Bess C."/>
            <person name="Blankenburg K."/>
            <person name="Forbes L."/>
            <person name="Fu Q."/>
            <person name="Gubbala S."/>
            <person name="Hirani K."/>
            <person name="Jayaseelan J.C."/>
            <person name="Lara F."/>
            <person name="Munidasa M."/>
            <person name="Palculict T."/>
            <person name="Patil S."/>
            <person name="Pu L.-L."/>
            <person name="Saada N."/>
            <person name="Tang L."/>
            <person name="Weissenberger G."/>
            <person name="Zhu Y."/>
            <person name="Hemphill L."/>
            <person name="Shang Y."/>
            <person name="Youmans B."/>
            <person name="Ayvaz T."/>
            <person name="Ross M."/>
            <person name="Santibanez J."/>
            <person name="Aqrawi P."/>
            <person name="Gross S."/>
            <person name="Joshi V."/>
            <person name="Fowler G."/>
            <person name="Nazareth L."/>
            <person name="Reid J."/>
            <person name="Worley K."/>
            <person name="Petrosino J."/>
            <person name="Highlander S."/>
            <person name="Gibbs R."/>
        </authorList>
    </citation>
    <scope>NUCLEOTIDE SEQUENCE [LARGE SCALE GENOMIC DNA]</scope>
    <source>
        <strain evidence="2 3">ATCC 23263</strain>
    </source>
</reference>
<proteinExistence type="predicted"/>
<evidence type="ECO:0000313" key="2">
    <source>
        <dbReference type="EMBL" id="EFV01084.1"/>
    </source>
</evidence>
<gene>
    <name evidence="2" type="ORF">HMP0721_1823</name>
</gene>
<evidence type="ECO:0000256" key="1">
    <source>
        <dbReference type="SAM" id="Phobius"/>
    </source>
</evidence>
<keyword evidence="1" id="KW-0472">Membrane</keyword>
<organism evidence="2 3">
    <name type="scientific">Pseudoramibacter alactolyticus ATCC 23263</name>
    <dbReference type="NCBI Taxonomy" id="887929"/>
    <lineage>
        <taxon>Bacteria</taxon>
        <taxon>Bacillati</taxon>
        <taxon>Bacillota</taxon>
        <taxon>Clostridia</taxon>
        <taxon>Eubacteriales</taxon>
        <taxon>Eubacteriaceae</taxon>
        <taxon>Pseudoramibacter</taxon>
    </lineage>
</organism>
<sequence length="46" mass="5529">MNYDFTLMILSSFSEKKLMLLFVGHLLFDAINYSTLFIFVYSFFIF</sequence>
<feature type="transmembrane region" description="Helical" evidence="1">
    <location>
        <begin position="20"/>
        <end position="44"/>
    </location>
</feature>
<dbReference type="Proteomes" id="UP000004754">
    <property type="component" value="Unassembled WGS sequence"/>
</dbReference>
<protein>
    <submittedName>
        <fullName evidence="2">Uncharacterized protein</fullName>
    </submittedName>
</protein>
<comment type="caution">
    <text evidence="2">The sequence shown here is derived from an EMBL/GenBank/DDBJ whole genome shotgun (WGS) entry which is preliminary data.</text>
</comment>
<keyword evidence="1" id="KW-0812">Transmembrane</keyword>
<dbReference type="EMBL" id="AEQN01000023">
    <property type="protein sequence ID" value="EFV01084.1"/>
    <property type="molecule type" value="Genomic_DNA"/>
</dbReference>
<keyword evidence="3" id="KW-1185">Reference proteome</keyword>
<dbReference type="AlphaFoldDB" id="E6MII8"/>
<accession>E6MII8</accession>
<dbReference type="HOGENOM" id="CLU_3187849_0_0_9"/>
<evidence type="ECO:0000313" key="3">
    <source>
        <dbReference type="Proteomes" id="UP000004754"/>
    </source>
</evidence>
<keyword evidence="1" id="KW-1133">Transmembrane helix</keyword>